<dbReference type="STRING" id="1123071.SAMN02745181_1353"/>
<keyword evidence="3" id="KW-1185">Reference proteome</keyword>
<dbReference type="InParanoid" id="A0A1M6H3W3"/>
<accession>A0A1M6H3W3</accession>
<proteinExistence type="predicted"/>
<name>A0A1M6H3W3_9BACT</name>
<keyword evidence="1" id="KW-0732">Signal</keyword>
<evidence type="ECO:0000313" key="3">
    <source>
        <dbReference type="Proteomes" id="UP000184510"/>
    </source>
</evidence>
<feature type="chain" id="PRO_5012974565" evidence="1">
    <location>
        <begin position="20"/>
        <end position="265"/>
    </location>
</feature>
<evidence type="ECO:0000313" key="2">
    <source>
        <dbReference type="EMBL" id="SHJ16806.1"/>
    </source>
</evidence>
<organism evidence="2 3">
    <name type="scientific">Rubritalea squalenifaciens DSM 18772</name>
    <dbReference type="NCBI Taxonomy" id="1123071"/>
    <lineage>
        <taxon>Bacteria</taxon>
        <taxon>Pseudomonadati</taxon>
        <taxon>Verrucomicrobiota</taxon>
        <taxon>Verrucomicrobiia</taxon>
        <taxon>Verrucomicrobiales</taxon>
        <taxon>Rubritaleaceae</taxon>
        <taxon>Rubritalea</taxon>
    </lineage>
</organism>
<reference evidence="2 3" key="1">
    <citation type="submission" date="2016-11" db="EMBL/GenBank/DDBJ databases">
        <authorList>
            <person name="Jaros S."/>
            <person name="Januszkiewicz K."/>
            <person name="Wedrychowicz H."/>
        </authorList>
    </citation>
    <scope>NUCLEOTIDE SEQUENCE [LARGE SCALE GENOMIC DNA]</scope>
    <source>
        <strain evidence="2 3">DSM 18772</strain>
    </source>
</reference>
<feature type="signal peptide" evidence="1">
    <location>
        <begin position="1"/>
        <end position="19"/>
    </location>
</feature>
<dbReference type="EMBL" id="FQYR01000003">
    <property type="protein sequence ID" value="SHJ16806.1"/>
    <property type="molecule type" value="Genomic_DNA"/>
</dbReference>
<evidence type="ECO:0000256" key="1">
    <source>
        <dbReference type="SAM" id="SignalP"/>
    </source>
</evidence>
<protein>
    <submittedName>
        <fullName evidence="2">Uncharacterized protein</fullName>
    </submittedName>
</protein>
<dbReference type="AlphaFoldDB" id="A0A1M6H3W3"/>
<gene>
    <name evidence="2" type="ORF">SAMN02745181_1353</name>
</gene>
<dbReference type="Proteomes" id="UP000184510">
    <property type="component" value="Unassembled WGS sequence"/>
</dbReference>
<sequence>MMMRLVVIFSLVLSTMLSAYEPDDVNGVVSVSVEDRDQLVWKVSVHNLSKQDLTFEMMENVPRGLAIEFWDDEEGLEVHADNLAKFLNLDGFPANLREIKAQEKVTFTLDLRLVSATKEEYLAKWKQQWKSGYFKCRVVFGRYSSRMYEVEIDRKVLEKEEIKLKDYVIPIDEDADTVLRSVQTEQMNLQTFLESQGICFAEGASISLDSEQNVLKMHNSYMASVHTTQLVAYLMLELTKEEVTVEKMVEELTGGDENSECFPIK</sequence>